<proteinExistence type="predicted"/>
<gene>
    <name evidence="8" type="ORF">AAW01_12725</name>
</gene>
<dbReference type="EMBL" id="LBHC01000003">
    <property type="protein sequence ID" value="KLE31096.1"/>
    <property type="molecule type" value="Genomic_DNA"/>
</dbReference>
<organism evidence="8 9">
    <name type="scientific">Aurantiacibacter gangjinensis</name>
    <dbReference type="NCBI Taxonomy" id="502682"/>
    <lineage>
        <taxon>Bacteria</taxon>
        <taxon>Pseudomonadati</taxon>
        <taxon>Pseudomonadota</taxon>
        <taxon>Alphaproteobacteria</taxon>
        <taxon>Sphingomonadales</taxon>
        <taxon>Erythrobacteraceae</taxon>
        <taxon>Aurantiacibacter</taxon>
    </lineage>
</organism>
<evidence type="ECO:0000259" key="7">
    <source>
        <dbReference type="Pfam" id="PF04116"/>
    </source>
</evidence>
<evidence type="ECO:0000313" key="8">
    <source>
        <dbReference type="EMBL" id="KLE31096.1"/>
    </source>
</evidence>
<dbReference type="PATRIC" id="fig|502682.8.peg.2595"/>
<dbReference type="STRING" id="502682.BMF35_b0060"/>
<dbReference type="GO" id="GO:0016020">
    <property type="term" value="C:membrane"/>
    <property type="evidence" value="ECO:0007669"/>
    <property type="project" value="GOC"/>
</dbReference>
<keyword evidence="9" id="KW-1185">Reference proteome</keyword>
<dbReference type="AlphaFoldDB" id="A0A0G9MK23"/>
<dbReference type="GO" id="GO:0008610">
    <property type="term" value="P:lipid biosynthetic process"/>
    <property type="evidence" value="ECO:0007669"/>
    <property type="project" value="InterPro"/>
</dbReference>
<evidence type="ECO:0000256" key="3">
    <source>
        <dbReference type="ARBA" id="ARBA00022989"/>
    </source>
</evidence>
<dbReference type="RefSeq" id="WP_047007806.1">
    <property type="nucleotide sequence ID" value="NZ_CP018098.1"/>
</dbReference>
<feature type="domain" description="Fatty acid hydroxylase" evidence="7">
    <location>
        <begin position="89"/>
        <end position="224"/>
    </location>
</feature>
<dbReference type="GO" id="GO:0005506">
    <property type="term" value="F:iron ion binding"/>
    <property type="evidence" value="ECO:0007669"/>
    <property type="project" value="InterPro"/>
</dbReference>
<dbReference type="Proteomes" id="UP000053070">
    <property type="component" value="Unassembled WGS sequence"/>
</dbReference>
<dbReference type="PANTHER" id="PTHR21624">
    <property type="entry name" value="STEROL DESATURASE-RELATED PROTEIN"/>
    <property type="match status" value="1"/>
</dbReference>
<keyword evidence="6" id="KW-0472">Membrane</keyword>
<keyword evidence="2" id="KW-0812">Transmembrane</keyword>
<dbReference type="OrthoDB" id="9770329at2"/>
<dbReference type="GO" id="GO:0012505">
    <property type="term" value="C:endomembrane system"/>
    <property type="evidence" value="ECO:0007669"/>
    <property type="project" value="UniProtKB-SubCell"/>
</dbReference>
<dbReference type="InterPro" id="IPR051689">
    <property type="entry name" value="Sterol_desaturase/TMEM195"/>
</dbReference>
<name>A0A0G9MK23_9SPHN</name>
<evidence type="ECO:0000256" key="6">
    <source>
        <dbReference type="ARBA" id="ARBA00023136"/>
    </source>
</evidence>
<keyword evidence="5" id="KW-0443">Lipid metabolism</keyword>
<sequence>MAKRLAKIVGFAVAGAAVGALLLAERARPLRQRTRQQLPRLARNGAMGLACQAVIMASEAPLTESIAQENARAKRGIQHRIRGWPGRIAAFLLMDYTYYLWHVATHKLPFLWRFHRVHHLDPDLDASTAIRFHAADMLISTPMRMAQVRLSGADPQTHDLWRGFFIASVLFHHSNLRLPKQVDRALRTVIATPRLHGIHHSQKLDEMDANWTAGLTVWDRLHGTYRDDVLQHRITIGVNDALAERDIALLPALASPFAQTLPTRA</sequence>
<keyword evidence="4" id="KW-0560">Oxidoreductase</keyword>
<dbReference type="GO" id="GO:0050479">
    <property type="term" value="F:glyceryl-ether monooxygenase activity"/>
    <property type="evidence" value="ECO:0007669"/>
    <property type="project" value="TreeGrafter"/>
</dbReference>
<dbReference type="PANTHER" id="PTHR21624:SF1">
    <property type="entry name" value="ALKYLGLYCEROL MONOOXYGENASE"/>
    <property type="match status" value="1"/>
</dbReference>
<keyword evidence="3" id="KW-1133">Transmembrane helix</keyword>
<protein>
    <recommendedName>
        <fullName evidence="7">Fatty acid hydroxylase domain-containing protein</fullName>
    </recommendedName>
</protein>
<accession>A0A0G9MK23</accession>
<evidence type="ECO:0000256" key="5">
    <source>
        <dbReference type="ARBA" id="ARBA00023098"/>
    </source>
</evidence>
<dbReference type="Pfam" id="PF04116">
    <property type="entry name" value="FA_hydroxylase"/>
    <property type="match status" value="1"/>
</dbReference>
<comment type="subcellular location">
    <subcellularLocation>
        <location evidence="1">Endomembrane system</location>
        <topology evidence="1">Multi-pass membrane protein</topology>
    </subcellularLocation>
</comment>
<evidence type="ECO:0000313" key="9">
    <source>
        <dbReference type="Proteomes" id="UP000053070"/>
    </source>
</evidence>
<evidence type="ECO:0000256" key="4">
    <source>
        <dbReference type="ARBA" id="ARBA00023002"/>
    </source>
</evidence>
<evidence type="ECO:0000256" key="2">
    <source>
        <dbReference type="ARBA" id="ARBA00022692"/>
    </source>
</evidence>
<dbReference type="GO" id="GO:0006643">
    <property type="term" value="P:membrane lipid metabolic process"/>
    <property type="evidence" value="ECO:0007669"/>
    <property type="project" value="TreeGrafter"/>
</dbReference>
<evidence type="ECO:0000256" key="1">
    <source>
        <dbReference type="ARBA" id="ARBA00004127"/>
    </source>
</evidence>
<reference evidence="8 9" key="1">
    <citation type="submission" date="2015-04" db="EMBL/GenBank/DDBJ databases">
        <title>The draft genome sequence of Erythrobacr gangjinensis K7-2.</title>
        <authorList>
            <person name="Zhuang L."/>
            <person name="Liu Y."/>
            <person name="Shao Z."/>
        </authorList>
    </citation>
    <scope>NUCLEOTIDE SEQUENCE [LARGE SCALE GENOMIC DNA]</scope>
    <source>
        <strain evidence="8 9">K7-2</strain>
    </source>
</reference>
<comment type="caution">
    <text evidence="8">The sequence shown here is derived from an EMBL/GenBank/DDBJ whole genome shotgun (WGS) entry which is preliminary data.</text>
</comment>
<dbReference type="InterPro" id="IPR006694">
    <property type="entry name" value="Fatty_acid_hydroxylase"/>
</dbReference>